<keyword evidence="1" id="KW-0413">Isomerase</keyword>
<keyword evidence="4" id="KW-1185">Reference proteome</keyword>
<dbReference type="PANTHER" id="PTHR43174">
    <property type="entry name" value="UDP-N-ACETYLGLUCOSAMINE 2-EPIMERASE"/>
    <property type="match status" value="1"/>
</dbReference>
<dbReference type="NCBIfam" id="TIGR00236">
    <property type="entry name" value="wecB"/>
    <property type="match status" value="1"/>
</dbReference>
<evidence type="ECO:0000256" key="1">
    <source>
        <dbReference type="RuleBase" id="RU003513"/>
    </source>
</evidence>
<accession>A0A212RMK6</accession>
<dbReference type="FunCoup" id="A0A212RMK6">
    <property type="interactions" value="196"/>
</dbReference>
<dbReference type="SUPFAM" id="SSF53756">
    <property type="entry name" value="UDP-Glycosyltransferase/glycogen phosphorylase"/>
    <property type="match status" value="1"/>
</dbReference>
<feature type="domain" description="UDP-N-acetylglucosamine 2-epimerase" evidence="2">
    <location>
        <begin position="24"/>
        <end position="349"/>
    </location>
</feature>
<name>A0A212RMK6_9CHLR</name>
<organism evidence="3 4">
    <name type="scientific">Thermoflexus hugenholtzii JAD2</name>
    <dbReference type="NCBI Taxonomy" id="877466"/>
    <lineage>
        <taxon>Bacteria</taxon>
        <taxon>Bacillati</taxon>
        <taxon>Chloroflexota</taxon>
        <taxon>Thermoflexia</taxon>
        <taxon>Thermoflexales</taxon>
        <taxon>Thermoflexaceae</taxon>
        <taxon>Thermoflexus</taxon>
    </lineage>
</organism>
<dbReference type="EMBL" id="FYEK01000071">
    <property type="protein sequence ID" value="SNB73632.1"/>
    <property type="molecule type" value="Genomic_DNA"/>
</dbReference>
<gene>
    <name evidence="3" type="ORF">SAMN02746019_00019410</name>
</gene>
<dbReference type="OrthoDB" id="9803238at2"/>
<dbReference type="Proteomes" id="UP000197025">
    <property type="component" value="Unassembled WGS sequence"/>
</dbReference>
<dbReference type="PANTHER" id="PTHR43174:SF1">
    <property type="entry name" value="UDP-N-ACETYLGLUCOSAMINE 2-EPIMERASE"/>
    <property type="match status" value="1"/>
</dbReference>
<dbReference type="InterPro" id="IPR029767">
    <property type="entry name" value="WecB-like"/>
</dbReference>
<reference evidence="4" key="1">
    <citation type="submission" date="2017-06" db="EMBL/GenBank/DDBJ databases">
        <authorList>
            <person name="Varghese N."/>
            <person name="Submissions S."/>
        </authorList>
    </citation>
    <scope>NUCLEOTIDE SEQUENCE [LARGE SCALE GENOMIC DNA]</scope>
    <source>
        <strain evidence="4">JAD2</strain>
    </source>
</reference>
<dbReference type="InParanoid" id="A0A212RMK6"/>
<protein>
    <submittedName>
        <fullName evidence="3">UDP-GlcNAc3NAcA epimerase</fullName>
    </submittedName>
</protein>
<dbReference type="InterPro" id="IPR003331">
    <property type="entry name" value="UDP_GlcNAc_Epimerase_2_dom"/>
</dbReference>
<dbReference type="GO" id="GO:0016853">
    <property type="term" value="F:isomerase activity"/>
    <property type="evidence" value="ECO:0007669"/>
    <property type="project" value="UniProtKB-KW"/>
</dbReference>
<evidence type="ECO:0000259" key="2">
    <source>
        <dbReference type="Pfam" id="PF02350"/>
    </source>
</evidence>
<dbReference type="AlphaFoldDB" id="A0A212RMK6"/>
<sequence length="387" mass="43338">MKIVSVVGARPEFIQAAPVSRALRQEHHEVLVHTGQHYDDRMSRIFFEDLDLPQPDYNLGVGSGPHGRQTGEMMARLEEVLFREQPDLVIVRGDTNSTLAGALAAAKLHIPLAHIEAGERSFNKRMPEEINRLVADRLADLHFCITRRAVQHLAREGITEGVFFVGDVMLDAVRIYLPRALERAPALLEQLDLSPGGYLLVTVHRAGNTDSPHRLAGVLSALNAIPEPILFPVHPRTRQALSRYGLQAADHVRLIEPVGYLDMLALEAHARMILTDSGGVQREAYFLGIPCLTLREETELMETVEVGWNLLVGTDPRRIVEAWRSFRPRGPRPPLFGDGHAAERIAAVLRQSPPRFGQHYRWPDQIRLRTFEDRELSLIPSPGWGSG</sequence>
<proteinExistence type="inferred from homology"/>
<comment type="similarity">
    <text evidence="1">Belongs to the UDP-N-acetylglucosamine 2-epimerase family.</text>
</comment>
<dbReference type="CDD" id="cd03786">
    <property type="entry name" value="GTB_UDP-GlcNAc_2-Epimerase"/>
    <property type="match status" value="1"/>
</dbReference>
<dbReference type="Gene3D" id="3.40.50.2000">
    <property type="entry name" value="Glycogen Phosphorylase B"/>
    <property type="match status" value="2"/>
</dbReference>
<evidence type="ECO:0000313" key="4">
    <source>
        <dbReference type="Proteomes" id="UP000197025"/>
    </source>
</evidence>
<dbReference type="Pfam" id="PF02350">
    <property type="entry name" value="Epimerase_2"/>
    <property type="match status" value="1"/>
</dbReference>
<evidence type="ECO:0000313" key="3">
    <source>
        <dbReference type="EMBL" id="SNB73632.1"/>
    </source>
</evidence>